<sequence length="245" mass="23999">MIRAEWTKFTTVRSQQWLAVGAVAASPLVALLLVVSLPVTQGRGIGALPAAEVVGAGLLGVDAAAIVLVVLGASIGGSEYAVGLAQPTFLVTPRRGRVVLGKVLLTAAVAGAVAVPAVVLGPLVAQLVLVGAGLPAAPVDGALLRLAAGSALGPVFYALVALAAALVLRSTGGGVVVALALLALPTLASWIPGLDALAAVWPGAALHGVAGVDQDVGAAAGALSLLGWTALVVTAAVWQVRVRDV</sequence>
<name>A0ABP3YQE9_9PSEU</name>
<protein>
    <recommendedName>
        <fullName evidence="4">ABC-2 type transport system permease protein</fullName>
    </recommendedName>
</protein>
<keyword evidence="1" id="KW-0472">Membrane</keyword>
<dbReference type="EMBL" id="BAAAHP010000231">
    <property type="protein sequence ID" value="GAA0901177.1"/>
    <property type="molecule type" value="Genomic_DNA"/>
</dbReference>
<evidence type="ECO:0000256" key="1">
    <source>
        <dbReference type="SAM" id="Phobius"/>
    </source>
</evidence>
<feature type="transmembrane region" description="Helical" evidence="1">
    <location>
        <begin position="103"/>
        <end position="130"/>
    </location>
</feature>
<keyword evidence="1" id="KW-1133">Transmembrane helix</keyword>
<dbReference type="RefSeq" id="WP_343945805.1">
    <property type="nucleotide sequence ID" value="NZ_BAAAHP010000231.1"/>
</dbReference>
<feature type="transmembrane region" description="Helical" evidence="1">
    <location>
        <begin position="175"/>
        <end position="204"/>
    </location>
</feature>
<comment type="caution">
    <text evidence="2">The sequence shown here is derived from an EMBL/GenBank/DDBJ whole genome shotgun (WGS) entry which is preliminary data.</text>
</comment>
<reference evidence="3" key="1">
    <citation type="journal article" date="2019" name="Int. J. Syst. Evol. Microbiol.">
        <title>The Global Catalogue of Microorganisms (GCM) 10K type strain sequencing project: providing services to taxonomists for standard genome sequencing and annotation.</title>
        <authorList>
            <consortium name="The Broad Institute Genomics Platform"/>
            <consortium name="The Broad Institute Genome Sequencing Center for Infectious Disease"/>
            <person name="Wu L."/>
            <person name="Ma J."/>
        </authorList>
    </citation>
    <scope>NUCLEOTIDE SEQUENCE [LARGE SCALE GENOMIC DNA]</scope>
    <source>
        <strain evidence="3">JCM 11117</strain>
    </source>
</reference>
<evidence type="ECO:0000313" key="2">
    <source>
        <dbReference type="EMBL" id="GAA0901177.1"/>
    </source>
</evidence>
<organism evidence="2 3">
    <name type="scientific">Pseudonocardia zijingensis</name>
    <dbReference type="NCBI Taxonomy" id="153376"/>
    <lineage>
        <taxon>Bacteria</taxon>
        <taxon>Bacillati</taxon>
        <taxon>Actinomycetota</taxon>
        <taxon>Actinomycetes</taxon>
        <taxon>Pseudonocardiales</taxon>
        <taxon>Pseudonocardiaceae</taxon>
        <taxon>Pseudonocardia</taxon>
    </lineage>
</organism>
<evidence type="ECO:0008006" key="4">
    <source>
        <dbReference type="Google" id="ProtNLM"/>
    </source>
</evidence>
<keyword evidence="3" id="KW-1185">Reference proteome</keyword>
<gene>
    <name evidence="2" type="ORF">GCM10009559_67550</name>
</gene>
<dbReference type="Proteomes" id="UP001499967">
    <property type="component" value="Unassembled WGS sequence"/>
</dbReference>
<evidence type="ECO:0000313" key="3">
    <source>
        <dbReference type="Proteomes" id="UP001499967"/>
    </source>
</evidence>
<feature type="transmembrane region" description="Helical" evidence="1">
    <location>
        <begin position="17"/>
        <end position="39"/>
    </location>
</feature>
<feature type="transmembrane region" description="Helical" evidence="1">
    <location>
        <begin position="216"/>
        <end position="238"/>
    </location>
</feature>
<accession>A0ABP3YQE9</accession>
<proteinExistence type="predicted"/>
<feature type="transmembrane region" description="Helical" evidence="1">
    <location>
        <begin position="142"/>
        <end position="168"/>
    </location>
</feature>
<feature type="transmembrane region" description="Helical" evidence="1">
    <location>
        <begin position="59"/>
        <end position="82"/>
    </location>
</feature>
<keyword evidence="1" id="KW-0812">Transmembrane</keyword>